<comment type="caution">
    <text evidence="1">The sequence shown here is derived from an EMBL/GenBank/DDBJ whole genome shotgun (WGS) entry which is preliminary data.</text>
</comment>
<sequence>MIDGLTVEERGGMIVLCAPIGDPFTGKKIHIPVIAFPDMGFLKNHIKMLQEFVDKNSAKIPECIEKAFEET</sequence>
<organism evidence="1">
    <name type="scientific">marine sediment metagenome</name>
    <dbReference type="NCBI Taxonomy" id="412755"/>
    <lineage>
        <taxon>unclassified sequences</taxon>
        <taxon>metagenomes</taxon>
        <taxon>ecological metagenomes</taxon>
    </lineage>
</organism>
<gene>
    <name evidence="1" type="ORF">LCGC14_2549870</name>
</gene>
<protein>
    <submittedName>
        <fullName evidence="1">Uncharacterized protein</fullName>
    </submittedName>
</protein>
<accession>A0A0F9ANQ2</accession>
<dbReference type="AlphaFoldDB" id="A0A0F9ANQ2"/>
<name>A0A0F9ANQ2_9ZZZZ</name>
<reference evidence="1" key="1">
    <citation type="journal article" date="2015" name="Nature">
        <title>Complex archaea that bridge the gap between prokaryotes and eukaryotes.</title>
        <authorList>
            <person name="Spang A."/>
            <person name="Saw J.H."/>
            <person name="Jorgensen S.L."/>
            <person name="Zaremba-Niedzwiedzka K."/>
            <person name="Martijn J."/>
            <person name="Lind A.E."/>
            <person name="van Eijk R."/>
            <person name="Schleper C."/>
            <person name="Guy L."/>
            <person name="Ettema T.J."/>
        </authorList>
    </citation>
    <scope>NUCLEOTIDE SEQUENCE</scope>
</reference>
<dbReference type="EMBL" id="LAZR01041816">
    <property type="protein sequence ID" value="KKL11035.1"/>
    <property type="molecule type" value="Genomic_DNA"/>
</dbReference>
<proteinExistence type="predicted"/>
<evidence type="ECO:0000313" key="1">
    <source>
        <dbReference type="EMBL" id="KKL11035.1"/>
    </source>
</evidence>